<dbReference type="InterPro" id="IPR036249">
    <property type="entry name" value="Thioredoxin-like_sf"/>
</dbReference>
<dbReference type="PANTHER" id="PTHR45663:SF11">
    <property type="entry name" value="GEO12009P1"/>
    <property type="match status" value="1"/>
</dbReference>
<evidence type="ECO:0000256" key="2">
    <source>
        <dbReference type="ARBA" id="ARBA00020570"/>
    </source>
</evidence>
<dbReference type="PANTHER" id="PTHR45663">
    <property type="entry name" value="GEO12009P1"/>
    <property type="match status" value="1"/>
</dbReference>
<proteinExistence type="inferred from homology"/>
<dbReference type="PROSITE" id="PS00194">
    <property type="entry name" value="THIOREDOXIN_1"/>
    <property type="match status" value="1"/>
</dbReference>
<evidence type="ECO:0000313" key="11">
    <source>
        <dbReference type="Proteomes" id="UP001256646"/>
    </source>
</evidence>
<dbReference type="Gene3D" id="3.40.30.10">
    <property type="entry name" value="Glutaredoxin"/>
    <property type="match status" value="1"/>
</dbReference>
<evidence type="ECO:0000259" key="9">
    <source>
        <dbReference type="PROSITE" id="PS51352"/>
    </source>
</evidence>
<gene>
    <name evidence="10" type="primary">trxA</name>
    <name evidence="10" type="ORF">RGC78_13175</name>
</gene>
<evidence type="ECO:0000256" key="5">
    <source>
        <dbReference type="ARBA" id="ARBA00023157"/>
    </source>
</evidence>
<reference evidence="10 11" key="1">
    <citation type="submission" date="2023-09" db="EMBL/GenBank/DDBJ databases">
        <authorList>
            <person name="Zhai L."/>
        </authorList>
    </citation>
    <scope>NUCLEOTIDE SEQUENCE [LARGE SCALE GENOMIC DNA]</scope>
    <source>
        <strain evidence="10 11">5 N-1</strain>
    </source>
</reference>
<dbReference type="PRINTS" id="PR00421">
    <property type="entry name" value="THIOREDOXIN"/>
</dbReference>
<keyword evidence="3" id="KW-0813">Transport</keyword>
<accession>A0ABU1EK28</accession>
<name>A0ABU1EK28_9CLOT</name>
<dbReference type="SUPFAM" id="SSF52833">
    <property type="entry name" value="Thioredoxin-like"/>
    <property type="match status" value="1"/>
</dbReference>
<keyword evidence="6" id="KW-0676">Redox-active center</keyword>
<dbReference type="NCBIfam" id="TIGR01068">
    <property type="entry name" value="thioredoxin"/>
    <property type="match status" value="1"/>
</dbReference>
<dbReference type="CDD" id="cd02947">
    <property type="entry name" value="TRX_family"/>
    <property type="match status" value="1"/>
</dbReference>
<comment type="similarity">
    <text evidence="1 8">Belongs to the thioredoxin family.</text>
</comment>
<organism evidence="10 11">
    <name type="scientific">Clostridium aquiflavi</name>
    <dbReference type="NCBI Taxonomy" id="3073603"/>
    <lineage>
        <taxon>Bacteria</taxon>
        <taxon>Bacillati</taxon>
        <taxon>Bacillota</taxon>
        <taxon>Clostridia</taxon>
        <taxon>Eubacteriales</taxon>
        <taxon>Clostridiaceae</taxon>
        <taxon>Clostridium</taxon>
    </lineage>
</organism>
<evidence type="ECO:0000256" key="7">
    <source>
        <dbReference type="NCBIfam" id="TIGR01068"/>
    </source>
</evidence>
<comment type="caution">
    <text evidence="10">The sequence shown here is derived from an EMBL/GenBank/DDBJ whole genome shotgun (WGS) entry which is preliminary data.</text>
</comment>
<evidence type="ECO:0000256" key="4">
    <source>
        <dbReference type="ARBA" id="ARBA00022982"/>
    </source>
</evidence>
<dbReference type="Pfam" id="PF00085">
    <property type="entry name" value="Thioredoxin"/>
    <property type="match status" value="1"/>
</dbReference>
<protein>
    <recommendedName>
        <fullName evidence="2 7">Thioredoxin</fullName>
    </recommendedName>
</protein>
<keyword evidence="4" id="KW-0249">Electron transport</keyword>
<sequence>MSKILKVNEFDDAIKEGIVIVDFFADWCGPCKMLAPIFQELEEEMKDKVKFFKVNVDESGELASKFSVFSIPTMIIFKDGKDVSTEVGFLPKEKIKMNLEKYI</sequence>
<feature type="domain" description="Thioredoxin" evidence="9">
    <location>
        <begin position="1"/>
        <end position="103"/>
    </location>
</feature>
<dbReference type="EMBL" id="JAVJAN010000038">
    <property type="protein sequence ID" value="MDR5588422.1"/>
    <property type="molecule type" value="Genomic_DNA"/>
</dbReference>
<evidence type="ECO:0000256" key="3">
    <source>
        <dbReference type="ARBA" id="ARBA00022448"/>
    </source>
</evidence>
<keyword evidence="5" id="KW-1015">Disulfide bond</keyword>
<evidence type="ECO:0000256" key="1">
    <source>
        <dbReference type="ARBA" id="ARBA00008987"/>
    </source>
</evidence>
<keyword evidence="11" id="KW-1185">Reference proteome</keyword>
<dbReference type="InterPro" id="IPR017937">
    <property type="entry name" value="Thioredoxin_CS"/>
</dbReference>
<dbReference type="RefSeq" id="WP_309556783.1">
    <property type="nucleotide sequence ID" value="NZ_JAVJAN010000038.1"/>
</dbReference>
<dbReference type="InterPro" id="IPR013766">
    <property type="entry name" value="Thioredoxin_domain"/>
</dbReference>
<evidence type="ECO:0000313" key="10">
    <source>
        <dbReference type="EMBL" id="MDR5588422.1"/>
    </source>
</evidence>
<dbReference type="InterPro" id="IPR005746">
    <property type="entry name" value="Thioredoxin"/>
</dbReference>
<evidence type="ECO:0000256" key="6">
    <source>
        <dbReference type="ARBA" id="ARBA00023284"/>
    </source>
</evidence>
<dbReference type="Proteomes" id="UP001256646">
    <property type="component" value="Unassembled WGS sequence"/>
</dbReference>
<dbReference type="PROSITE" id="PS51352">
    <property type="entry name" value="THIOREDOXIN_2"/>
    <property type="match status" value="1"/>
</dbReference>
<dbReference type="PIRSF" id="PIRSF000077">
    <property type="entry name" value="Thioredoxin"/>
    <property type="match status" value="1"/>
</dbReference>
<evidence type="ECO:0000256" key="8">
    <source>
        <dbReference type="PIRNR" id="PIRNR000077"/>
    </source>
</evidence>